<dbReference type="EMBL" id="JBEPLT010000019">
    <property type="protein sequence ID" value="MET3560729.1"/>
    <property type="molecule type" value="Genomic_DNA"/>
</dbReference>
<dbReference type="Proteomes" id="UP001549112">
    <property type="component" value="Unassembled WGS sequence"/>
</dbReference>
<sequence>MQNSNDNILSRLLKSMYLMSSFGPYIRSYDQRLALEDAKQQANNFPYLIPSSPIATFGSQSNPLGFAKNTSPLPDVSSSLRPAGIKPDVPSSVPSLPVATFGSQPNPLDMEPLPNAISDLASLKPKQSQLPEPISPVEPQQVAQPQQNTVSQQSFWDYLRSPEFLQRLSDYGIGYALSDGTIAQSLANGAMNLRLGDMEREKRSQVNQTVEYLKSKGYSEDEARFMARNNDALNAFLAQKISGGNKNPQFTNDGRMLVEDPNAPGGYRYVTVEGGKAHEDMQKREQLKKLQIVDAKIMRESTSHAINSALEILKKNPNFSTGPIGQFLQNLWNTPASRLRDHLETIRGGAMLHRLERIKALSPNGASGLGNLTDKEGVRLENVYVALQQSLSPQELIRNLQRLQEIYNKATDAQLAILMNDNITAADVDEAFGSGSQLSQGNLINIPKMSLEEASIKDNVPYFRDSSSGKFLVED</sequence>
<organism evidence="2 3">
    <name type="scientific">Bartonella japonica</name>
    <dbReference type="NCBI Taxonomy" id="357761"/>
    <lineage>
        <taxon>Bacteria</taxon>
        <taxon>Pseudomonadati</taxon>
        <taxon>Pseudomonadota</taxon>
        <taxon>Alphaproteobacteria</taxon>
        <taxon>Hyphomicrobiales</taxon>
        <taxon>Bartonellaceae</taxon>
        <taxon>Bartonella</taxon>
    </lineage>
</organism>
<feature type="compositionally biased region" description="Low complexity" evidence="1">
    <location>
        <begin position="89"/>
        <end position="98"/>
    </location>
</feature>
<evidence type="ECO:0000313" key="3">
    <source>
        <dbReference type="Proteomes" id="UP001549112"/>
    </source>
</evidence>
<comment type="caution">
    <text evidence="2">The sequence shown here is derived from an EMBL/GenBank/DDBJ whole genome shotgun (WGS) entry which is preliminary data.</text>
</comment>
<feature type="region of interest" description="Disordered" evidence="1">
    <location>
        <begin position="75"/>
        <end position="106"/>
    </location>
</feature>
<proteinExistence type="predicted"/>
<protein>
    <submittedName>
        <fullName evidence="2">Uncharacterized protein</fullName>
    </submittedName>
</protein>
<dbReference type="RefSeq" id="WP_354187334.1">
    <property type="nucleotide sequence ID" value="NZ_JBEPLT010000019.1"/>
</dbReference>
<name>A0ABV2FQ82_9HYPH</name>
<evidence type="ECO:0000256" key="1">
    <source>
        <dbReference type="SAM" id="MobiDB-lite"/>
    </source>
</evidence>
<evidence type="ECO:0000313" key="2">
    <source>
        <dbReference type="EMBL" id="MET3560729.1"/>
    </source>
</evidence>
<accession>A0ABV2FQ82</accession>
<reference evidence="2 3" key="1">
    <citation type="submission" date="2024-06" db="EMBL/GenBank/DDBJ databases">
        <title>Genomic Encyclopedia of Type Strains, Phase IV (KMG-IV): sequencing the most valuable type-strain genomes for metagenomic binning, comparative biology and taxonomic classification.</title>
        <authorList>
            <person name="Goeker M."/>
        </authorList>
    </citation>
    <scope>NUCLEOTIDE SEQUENCE [LARGE SCALE GENOMIC DNA]</scope>
    <source>
        <strain evidence="2 3">DSM 23650</strain>
    </source>
</reference>
<keyword evidence="3" id="KW-1185">Reference proteome</keyword>
<gene>
    <name evidence="2" type="ORF">ABID39_001438</name>
</gene>